<comment type="caution">
    <text evidence="1">The sequence shown here is derived from an EMBL/GenBank/DDBJ whole genome shotgun (WGS) entry which is preliminary data.</text>
</comment>
<dbReference type="PANTHER" id="PTHR33879">
    <property type="entry name" value="17.6 KDA CLASS II HEAT SHOCK PROTEIN-RELATED"/>
    <property type="match status" value="1"/>
</dbReference>
<evidence type="ECO:0000313" key="2">
    <source>
        <dbReference type="Proteomes" id="UP001603857"/>
    </source>
</evidence>
<dbReference type="EMBL" id="JBGMDY010000009">
    <property type="protein sequence ID" value="KAL2323534.1"/>
    <property type="molecule type" value="Genomic_DNA"/>
</dbReference>
<name>A0ABD1LJ23_9FABA</name>
<dbReference type="CDD" id="cd06464">
    <property type="entry name" value="ACD_sHsps-like"/>
    <property type="match status" value="1"/>
</dbReference>
<evidence type="ECO:0008006" key="3">
    <source>
        <dbReference type="Google" id="ProtNLM"/>
    </source>
</evidence>
<dbReference type="AlphaFoldDB" id="A0ABD1LJ23"/>
<gene>
    <name evidence="1" type="ORF">Fmac_027913</name>
</gene>
<reference evidence="1 2" key="1">
    <citation type="submission" date="2024-08" db="EMBL/GenBank/DDBJ databases">
        <title>Insights into the chromosomal genome structure of Flemingia macrophylla.</title>
        <authorList>
            <person name="Ding Y."/>
            <person name="Zhao Y."/>
            <person name="Bi W."/>
            <person name="Wu M."/>
            <person name="Zhao G."/>
            <person name="Gong Y."/>
            <person name="Li W."/>
            <person name="Zhang P."/>
        </authorList>
    </citation>
    <scope>NUCLEOTIDE SEQUENCE [LARGE SCALE GENOMIC DNA]</scope>
    <source>
        <strain evidence="1">DYQJB</strain>
        <tissue evidence="1">Leaf</tissue>
    </source>
</reference>
<dbReference type="PANTHER" id="PTHR33879:SF21">
    <property type="entry name" value="SHOCK 22 KDA PROTEIN, PUTATIVE-RELATED"/>
    <property type="match status" value="1"/>
</dbReference>
<evidence type="ECO:0000313" key="1">
    <source>
        <dbReference type="EMBL" id="KAL2323534.1"/>
    </source>
</evidence>
<sequence>MKVASICRDLNLQRPSITEEIHPKYNTMFAKTKRSQHGGVVSSASNSKKKLLRLPHVFAKILELPFPSDADVFIEETPQFFRFLTACNAGGVRAQAVEILPGITKIIVKKMDGGDAGQVSDRDLGLGLWRFRLPPWTQPEMVTAVCSGGKLEVTVPKTKSRPN</sequence>
<protein>
    <recommendedName>
        <fullName evidence="3">SHSP domain-containing protein</fullName>
    </recommendedName>
</protein>
<organism evidence="1 2">
    <name type="scientific">Flemingia macrophylla</name>
    <dbReference type="NCBI Taxonomy" id="520843"/>
    <lineage>
        <taxon>Eukaryota</taxon>
        <taxon>Viridiplantae</taxon>
        <taxon>Streptophyta</taxon>
        <taxon>Embryophyta</taxon>
        <taxon>Tracheophyta</taxon>
        <taxon>Spermatophyta</taxon>
        <taxon>Magnoliopsida</taxon>
        <taxon>eudicotyledons</taxon>
        <taxon>Gunneridae</taxon>
        <taxon>Pentapetalae</taxon>
        <taxon>rosids</taxon>
        <taxon>fabids</taxon>
        <taxon>Fabales</taxon>
        <taxon>Fabaceae</taxon>
        <taxon>Papilionoideae</taxon>
        <taxon>50 kb inversion clade</taxon>
        <taxon>NPAAA clade</taxon>
        <taxon>indigoferoid/millettioid clade</taxon>
        <taxon>Phaseoleae</taxon>
        <taxon>Flemingia</taxon>
    </lineage>
</organism>
<proteinExistence type="predicted"/>
<keyword evidence="2" id="KW-1185">Reference proteome</keyword>
<accession>A0ABD1LJ23</accession>
<dbReference type="Proteomes" id="UP001603857">
    <property type="component" value="Unassembled WGS sequence"/>
</dbReference>